<evidence type="ECO:0000256" key="2">
    <source>
        <dbReference type="ARBA" id="ARBA00022729"/>
    </source>
</evidence>
<dbReference type="EMBL" id="CAJNOL010000252">
    <property type="protein sequence ID" value="CAF0963493.1"/>
    <property type="molecule type" value="Genomic_DNA"/>
</dbReference>
<name>A0A814E2T5_9BILA</name>
<dbReference type="GO" id="GO:0005615">
    <property type="term" value="C:extracellular space"/>
    <property type="evidence" value="ECO:0007669"/>
    <property type="project" value="TreeGrafter"/>
</dbReference>
<evidence type="ECO:0000313" key="6">
    <source>
        <dbReference type="EMBL" id="CAF0960965.1"/>
    </source>
</evidence>
<dbReference type="PROSITE" id="PS50817">
    <property type="entry name" value="INTEIN_N_TER"/>
    <property type="match status" value="1"/>
</dbReference>
<dbReference type="Gene3D" id="2.170.16.10">
    <property type="entry name" value="Hedgehog/Intein (Hint) domain"/>
    <property type="match status" value="1"/>
</dbReference>
<dbReference type="InterPro" id="IPR003587">
    <property type="entry name" value="Hint_dom_N"/>
</dbReference>
<dbReference type="GO" id="GO:0005509">
    <property type="term" value="F:calcium ion binding"/>
    <property type="evidence" value="ECO:0007669"/>
    <property type="project" value="TreeGrafter"/>
</dbReference>
<keyword evidence="1" id="KW-0217">Developmental protein</keyword>
<accession>A0A814E2T5</accession>
<feature type="domain" description="Hint" evidence="4">
    <location>
        <begin position="114"/>
        <end position="212"/>
    </location>
</feature>
<dbReference type="PANTHER" id="PTHR11889:SF31">
    <property type="entry name" value="PROTEIN HEDGEHOG"/>
    <property type="match status" value="1"/>
</dbReference>
<dbReference type="PANTHER" id="PTHR11889">
    <property type="entry name" value="HEDGEHOG"/>
    <property type="match status" value="1"/>
</dbReference>
<dbReference type="GO" id="GO:0010468">
    <property type="term" value="P:regulation of gene expression"/>
    <property type="evidence" value="ECO:0007669"/>
    <property type="project" value="TreeGrafter"/>
</dbReference>
<dbReference type="SUPFAM" id="SSF51294">
    <property type="entry name" value="Hedgehog/intein (Hint) domain"/>
    <property type="match status" value="1"/>
</dbReference>
<dbReference type="EMBL" id="CAJNOH010000139">
    <property type="protein sequence ID" value="CAF0900472.1"/>
    <property type="molecule type" value="Genomic_DNA"/>
</dbReference>
<evidence type="ECO:0000256" key="1">
    <source>
        <dbReference type="ARBA" id="ARBA00022473"/>
    </source>
</evidence>
<dbReference type="InterPro" id="IPR001657">
    <property type="entry name" value="Hedgehog"/>
</dbReference>
<dbReference type="GO" id="GO:0016539">
    <property type="term" value="P:intein-mediated protein splicing"/>
    <property type="evidence" value="ECO:0007669"/>
    <property type="project" value="InterPro"/>
</dbReference>
<dbReference type="Proteomes" id="UP000663854">
    <property type="component" value="Unassembled WGS sequence"/>
</dbReference>
<reference evidence="7" key="1">
    <citation type="submission" date="2021-02" db="EMBL/GenBank/DDBJ databases">
        <authorList>
            <person name="Nowell W R."/>
        </authorList>
    </citation>
    <scope>NUCLEOTIDE SEQUENCE</scope>
</reference>
<dbReference type="PRINTS" id="PR00632">
    <property type="entry name" value="SONICHHOG"/>
</dbReference>
<proteinExistence type="predicted"/>
<dbReference type="CDD" id="cd00081">
    <property type="entry name" value="Hint"/>
    <property type="match status" value="1"/>
</dbReference>
<protein>
    <recommendedName>
        <fullName evidence="4">Hint domain-containing protein</fullName>
    </recommendedName>
</protein>
<dbReference type="InterPro" id="IPR001767">
    <property type="entry name" value="Hedgehog_Hint"/>
</dbReference>
<evidence type="ECO:0000313" key="5">
    <source>
        <dbReference type="EMBL" id="CAF0900472.1"/>
    </source>
</evidence>
<feature type="chain" id="PRO_5035599787" description="Hint domain-containing protein" evidence="3">
    <location>
        <begin position="24"/>
        <end position="321"/>
    </location>
</feature>
<dbReference type="Proteomes" id="UP000663870">
    <property type="component" value="Unassembled WGS sequence"/>
</dbReference>
<dbReference type="Pfam" id="PF01079">
    <property type="entry name" value="Hint"/>
    <property type="match status" value="1"/>
</dbReference>
<dbReference type="GO" id="GO:0007224">
    <property type="term" value="P:smoothened signaling pathway"/>
    <property type="evidence" value="ECO:0007669"/>
    <property type="project" value="TreeGrafter"/>
</dbReference>
<dbReference type="AlphaFoldDB" id="A0A814E2T5"/>
<evidence type="ECO:0000259" key="4">
    <source>
        <dbReference type="SMART" id="SM00306"/>
    </source>
</evidence>
<organism evidence="7 8">
    <name type="scientific">Rotaria sordida</name>
    <dbReference type="NCBI Taxonomy" id="392033"/>
    <lineage>
        <taxon>Eukaryota</taxon>
        <taxon>Metazoa</taxon>
        <taxon>Spiralia</taxon>
        <taxon>Gnathifera</taxon>
        <taxon>Rotifera</taxon>
        <taxon>Eurotatoria</taxon>
        <taxon>Bdelloidea</taxon>
        <taxon>Philodinida</taxon>
        <taxon>Philodinidae</taxon>
        <taxon>Rotaria</taxon>
    </lineage>
</organism>
<dbReference type="SMART" id="SM00306">
    <property type="entry name" value="HintN"/>
    <property type="match status" value="1"/>
</dbReference>
<dbReference type="EMBL" id="CAJNOL010000248">
    <property type="protein sequence ID" value="CAF0960965.1"/>
    <property type="molecule type" value="Genomic_DNA"/>
</dbReference>
<dbReference type="GO" id="GO:0001708">
    <property type="term" value="P:cell fate specification"/>
    <property type="evidence" value="ECO:0007669"/>
    <property type="project" value="TreeGrafter"/>
</dbReference>
<evidence type="ECO:0000313" key="7">
    <source>
        <dbReference type="EMBL" id="CAF0963493.1"/>
    </source>
</evidence>
<dbReference type="GO" id="GO:0005113">
    <property type="term" value="F:patched binding"/>
    <property type="evidence" value="ECO:0007669"/>
    <property type="project" value="TreeGrafter"/>
</dbReference>
<dbReference type="InterPro" id="IPR006141">
    <property type="entry name" value="Intein_N"/>
</dbReference>
<gene>
    <name evidence="6" type="ORF">JXQ802_LOCUS12183</name>
    <name evidence="7" type="ORF">JXQ802_LOCUS12312</name>
    <name evidence="5" type="ORF">PYM288_LOCUS9500</name>
</gene>
<dbReference type="GO" id="GO:0048731">
    <property type="term" value="P:system development"/>
    <property type="evidence" value="ECO:0007669"/>
    <property type="project" value="UniProtKB-ARBA"/>
</dbReference>
<evidence type="ECO:0000256" key="3">
    <source>
        <dbReference type="SAM" id="SignalP"/>
    </source>
</evidence>
<dbReference type="GO" id="GO:0007267">
    <property type="term" value="P:cell-cell signaling"/>
    <property type="evidence" value="ECO:0007669"/>
    <property type="project" value="InterPro"/>
</dbReference>
<dbReference type="GO" id="GO:0016540">
    <property type="term" value="P:protein autoprocessing"/>
    <property type="evidence" value="ECO:0007669"/>
    <property type="project" value="InterPro"/>
</dbReference>
<dbReference type="InterPro" id="IPR050387">
    <property type="entry name" value="Hedgehog_Signaling"/>
</dbReference>
<keyword evidence="2 3" id="KW-0732">Signal</keyword>
<sequence length="321" mass="35966">MYNHHILYLTILILCLFNFIASATPNCPVEADPTTILSCVAIDAVGLVQATKGNIRGFCTMAERFMECLKTKTRGCFGEDFVRGSLSELIELSQKCCVNKEEKVNEECPFITKPNCFSLTDMAKTSMGTEILIKDLKIGDQVLAIDYNDQIVSTEIISFLHYENNSQTFFYTFTTETGHHISLTSDHLIFIGNGTYIQARYVNPKLHNLYVIGNNGHLQSSSIRSIDVQLKQGYATPITQYGTLIVNNVSSSCYSSIYHHNLGHMAMAPLRLVHHAKQIFGIVNKNEIPKNGIHWYPKALNNFLHMLGPLANIFTTTMGQI</sequence>
<evidence type="ECO:0000313" key="8">
    <source>
        <dbReference type="Proteomes" id="UP000663870"/>
    </source>
</evidence>
<feature type="signal peptide" evidence="3">
    <location>
        <begin position="1"/>
        <end position="23"/>
    </location>
</feature>
<comment type="caution">
    <text evidence="7">The sequence shown here is derived from an EMBL/GenBank/DDBJ whole genome shotgun (WGS) entry which is preliminary data.</text>
</comment>
<keyword evidence="8" id="KW-1185">Reference proteome</keyword>
<dbReference type="InterPro" id="IPR036844">
    <property type="entry name" value="Hint_dom_sf"/>
</dbReference>